<dbReference type="InterPro" id="IPR007865">
    <property type="entry name" value="Aminopep_P_N"/>
</dbReference>
<proteinExistence type="predicted"/>
<dbReference type="Gene3D" id="3.40.350.10">
    <property type="entry name" value="Creatinase/prolidase N-terminal domain"/>
    <property type="match status" value="1"/>
</dbReference>
<gene>
    <name evidence="2" type="ORF">MENT_LOCUS21051</name>
</gene>
<sequence length="100" mass="11716">MLVRQAYNFFSRYCSTYSRHSFPIVEYVERRQQLIEILGKKYENSVDKPAVFALLISRPKTFSAPDVPHSYRQCSHFRYLCGIDEPRVRILIGHSESASN</sequence>
<dbReference type="EMBL" id="CAJEWN010000157">
    <property type="protein sequence ID" value="CAD2169700.1"/>
    <property type="molecule type" value="Genomic_DNA"/>
</dbReference>
<dbReference type="OrthoDB" id="4215474at2759"/>
<evidence type="ECO:0000313" key="3">
    <source>
        <dbReference type="Proteomes" id="UP000580250"/>
    </source>
</evidence>
<evidence type="ECO:0000259" key="1">
    <source>
        <dbReference type="Pfam" id="PF05195"/>
    </source>
</evidence>
<reference evidence="2 3" key="1">
    <citation type="submission" date="2020-08" db="EMBL/GenBank/DDBJ databases">
        <authorList>
            <person name="Koutsovoulos G."/>
            <person name="Danchin GJ E."/>
        </authorList>
    </citation>
    <scope>NUCLEOTIDE SEQUENCE [LARGE SCALE GENOMIC DNA]</scope>
</reference>
<dbReference type="Pfam" id="PF05195">
    <property type="entry name" value="AMP_N"/>
    <property type="match status" value="1"/>
</dbReference>
<organism evidence="2 3">
    <name type="scientific">Meloidogyne enterolobii</name>
    <name type="common">Root-knot nematode worm</name>
    <name type="synonym">Meloidogyne mayaguensis</name>
    <dbReference type="NCBI Taxonomy" id="390850"/>
    <lineage>
        <taxon>Eukaryota</taxon>
        <taxon>Metazoa</taxon>
        <taxon>Ecdysozoa</taxon>
        <taxon>Nematoda</taxon>
        <taxon>Chromadorea</taxon>
        <taxon>Rhabditida</taxon>
        <taxon>Tylenchina</taxon>
        <taxon>Tylenchomorpha</taxon>
        <taxon>Tylenchoidea</taxon>
        <taxon>Meloidogynidae</taxon>
        <taxon>Meloidogyninae</taxon>
        <taxon>Meloidogyne</taxon>
    </lineage>
</organism>
<dbReference type="Proteomes" id="UP000580250">
    <property type="component" value="Unassembled WGS sequence"/>
</dbReference>
<protein>
    <recommendedName>
        <fullName evidence="1">Aminopeptidase P N-terminal domain-containing protein</fullName>
    </recommendedName>
</protein>
<dbReference type="GO" id="GO:0070006">
    <property type="term" value="F:metalloaminopeptidase activity"/>
    <property type="evidence" value="ECO:0007669"/>
    <property type="project" value="InterPro"/>
</dbReference>
<dbReference type="SUPFAM" id="SSF53092">
    <property type="entry name" value="Creatinase/prolidase N-terminal domain"/>
    <property type="match status" value="1"/>
</dbReference>
<dbReference type="GO" id="GO:0030145">
    <property type="term" value="F:manganese ion binding"/>
    <property type="evidence" value="ECO:0007669"/>
    <property type="project" value="InterPro"/>
</dbReference>
<comment type="caution">
    <text evidence="2">The sequence shown here is derived from an EMBL/GenBank/DDBJ whole genome shotgun (WGS) entry which is preliminary data.</text>
</comment>
<accession>A0A6V7V3Y4</accession>
<feature type="domain" description="Aminopeptidase P N-terminal" evidence="1">
    <location>
        <begin position="27"/>
        <end position="93"/>
    </location>
</feature>
<dbReference type="InterPro" id="IPR029149">
    <property type="entry name" value="Creatin/AminoP/Spt16_N"/>
</dbReference>
<dbReference type="AlphaFoldDB" id="A0A6V7V3Y4"/>
<name>A0A6V7V3Y4_MELEN</name>
<evidence type="ECO:0000313" key="2">
    <source>
        <dbReference type="EMBL" id="CAD2169700.1"/>
    </source>
</evidence>